<dbReference type="Pfam" id="PF05448">
    <property type="entry name" value="AXE1"/>
    <property type="match status" value="2"/>
</dbReference>
<sequence>MNLKPYLFLGAALAIPFASAQAAKSDYSISVDHSDGLYDMGETATFAIENKNPDSSKTAEYRLTKNLWKTLDTVSLDTAAANQEVTYTSRESGWFRCSVLLPGERRPAAMSGIVFGADSFEPTRETPADFDKFWNQQKARLAASPAEAIVSPVTSEQFAIETQNPDHLAKVQRLEAMGYSYFNVEIPTPGTEPMRGYFAMPSDSSAGENPAILVFHAAGVKGGWCRSSLVNTLAMAEKYKALVLDINAHGMLNGQPQSYYDELEDGELKNYRYQGNDDRDNNYFLGMNLRLLRGIDFLCSRPEWDGKNLITYGVSQGGGQALAAAGLDSRVSATIAIVPALSNIAGEIPGWPGLNKAKTGTPEGDVVEKTMSYFDTVNFASRIQGDTLITVGLSDTTCPAPSVFAVYNQIKAPKEIISVPDGTHHGLSVPSSDLRKIYHNFILKHTKNE</sequence>
<keyword evidence="5" id="KW-1185">Reference proteome</keyword>
<evidence type="ECO:0000313" key="4">
    <source>
        <dbReference type="EMBL" id="MBC2603723.1"/>
    </source>
</evidence>
<dbReference type="InterPro" id="IPR039069">
    <property type="entry name" value="CE7"/>
</dbReference>
<dbReference type="Proteomes" id="UP000525652">
    <property type="component" value="Unassembled WGS sequence"/>
</dbReference>
<feature type="active site" description="Charge relay system" evidence="1">
    <location>
        <position position="424"/>
    </location>
</feature>
<dbReference type="SUPFAM" id="SSF53474">
    <property type="entry name" value="alpha/beta-Hydrolases"/>
    <property type="match status" value="1"/>
</dbReference>
<dbReference type="InterPro" id="IPR029058">
    <property type="entry name" value="AB_hydrolase_fold"/>
</dbReference>
<dbReference type="GO" id="GO:0052689">
    <property type="term" value="F:carboxylic ester hydrolase activity"/>
    <property type="evidence" value="ECO:0007669"/>
    <property type="project" value="TreeGrafter"/>
</dbReference>
<dbReference type="PANTHER" id="PTHR40111:SF1">
    <property type="entry name" value="CEPHALOSPORIN-C DEACETYLASE"/>
    <property type="match status" value="1"/>
</dbReference>
<evidence type="ECO:0000256" key="1">
    <source>
        <dbReference type="PIRSR" id="PIRSR639069-1"/>
    </source>
</evidence>
<dbReference type="EMBL" id="JACHVA010000131">
    <property type="protein sequence ID" value="MBC2603723.1"/>
    <property type="molecule type" value="Genomic_DNA"/>
</dbReference>
<feature type="chain" id="PRO_5031316834" evidence="2">
    <location>
        <begin position="23"/>
        <end position="449"/>
    </location>
</feature>
<feature type="domain" description="Acetyl xylan esterase" evidence="3">
    <location>
        <begin position="120"/>
        <end position="343"/>
    </location>
</feature>
<feature type="signal peptide" evidence="2">
    <location>
        <begin position="1"/>
        <end position="22"/>
    </location>
</feature>
<dbReference type="Gene3D" id="3.40.50.1820">
    <property type="entry name" value="alpha/beta hydrolase"/>
    <property type="match status" value="1"/>
</dbReference>
<dbReference type="GO" id="GO:0005976">
    <property type="term" value="P:polysaccharide metabolic process"/>
    <property type="evidence" value="ECO:0007669"/>
    <property type="project" value="TreeGrafter"/>
</dbReference>
<dbReference type="InterPro" id="IPR008391">
    <property type="entry name" value="AXE1_dom"/>
</dbReference>
<organism evidence="4 5">
    <name type="scientific">Puniceicoccus vermicola</name>
    <dbReference type="NCBI Taxonomy" id="388746"/>
    <lineage>
        <taxon>Bacteria</taxon>
        <taxon>Pseudomonadati</taxon>
        <taxon>Verrucomicrobiota</taxon>
        <taxon>Opitutia</taxon>
        <taxon>Puniceicoccales</taxon>
        <taxon>Puniceicoccaceae</taxon>
        <taxon>Puniceicoccus</taxon>
    </lineage>
</organism>
<gene>
    <name evidence="4" type="ORF">H5P30_18240</name>
</gene>
<evidence type="ECO:0000313" key="5">
    <source>
        <dbReference type="Proteomes" id="UP000525652"/>
    </source>
</evidence>
<feature type="active site" description="Nucleophile" evidence="1">
    <location>
        <position position="315"/>
    </location>
</feature>
<name>A0A7X1E640_9BACT</name>
<reference evidence="4 5" key="1">
    <citation type="submission" date="2020-07" db="EMBL/GenBank/DDBJ databases">
        <authorList>
            <person name="Feng X."/>
        </authorList>
    </citation>
    <scope>NUCLEOTIDE SEQUENCE [LARGE SCALE GENOMIC DNA]</scope>
    <source>
        <strain evidence="4 5">JCM14086</strain>
    </source>
</reference>
<keyword evidence="2" id="KW-0732">Signal</keyword>
<dbReference type="RefSeq" id="WP_185694348.1">
    <property type="nucleotide sequence ID" value="NZ_JACHVA010000131.1"/>
</dbReference>
<protein>
    <submittedName>
        <fullName evidence="4">Acetylxylan esterase</fullName>
    </submittedName>
</protein>
<dbReference type="PANTHER" id="PTHR40111">
    <property type="entry name" value="CEPHALOSPORIN-C DEACETYLASE"/>
    <property type="match status" value="1"/>
</dbReference>
<proteinExistence type="predicted"/>
<evidence type="ECO:0000256" key="2">
    <source>
        <dbReference type="SAM" id="SignalP"/>
    </source>
</evidence>
<evidence type="ECO:0000259" key="3">
    <source>
        <dbReference type="Pfam" id="PF05448"/>
    </source>
</evidence>
<comment type="caution">
    <text evidence="4">The sequence shown here is derived from an EMBL/GenBank/DDBJ whole genome shotgun (WGS) entry which is preliminary data.</text>
</comment>
<feature type="domain" description="Acetyl xylan esterase" evidence="3">
    <location>
        <begin position="366"/>
        <end position="428"/>
    </location>
</feature>
<dbReference type="AlphaFoldDB" id="A0A7X1E640"/>
<accession>A0A7X1E640</accession>
<feature type="active site" description="Charge relay system" evidence="1">
    <location>
        <position position="395"/>
    </location>
</feature>